<keyword evidence="2" id="KW-1133">Transmembrane helix</keyword>
<dbReference type="AlphaFoldDB" id="A0AA37CJB5"/>
<sequence>MTIRVDLLALQPSIPGQARLVVKKWQGAEEQLEFSIQRNQDHYFLQDGRQWSNNAFWFKVARFTPSSDGDSLEALVGAEVVDPLLEGSSSSNYRFELRSQDGSQSDQGVIRPGSGLLLSSSEGATRSTGASAELSPPLDIPRLPELELAQAAEPTVAEPAVVPAAPASVEPPQVPASAAPEQPQQQKSRLLPVILLLALLILLGAAAGAWLWFNKDSAQPSASTPAASESNAVQPEAVPAAPCAVENMGSLSELAFVQGCVKQAPSSAELLEVIASAKAGKYCGIAQRLYANRSQAGDVEIARAYAREYDPKYHQASECFAEPDAATAAYWYETILGYTPDDAEAKQRFEELKP</sequence>
<evidence type="ECO:0000256" key="1">
    <source>
        <dbReference type="SAM" id="MobiDB-lite"/>
    </source>
</evidence>
<keyword evidence="2" id="KW-0472">Membrane</keyword>
<accession>A0AA37CJB5</accession>
<feature type="transmembrane region" description="Helical" evidence="2">
    <location>
        <begin position="190"/>
        <end position="213"/>
    </location>
</feature>
<dbReference type="Proteomes" id="UP000887228">
    <property type="component" value="Unassembled WGS sequence"/>
</dbReference>
<evidence type="ECO:0000313" key="3">
    <source>
        <dbReference type="EMBL" id="GIZ89769.1"/>
    </source>
</evidence>
<evidence type="ECO:0000313" key="4">
    <source>
        <dbReference type="EMBL" id="GIZ94252.1"/>
    </source>
</evidence>
<keyword evidence="2" id="KW-0812">Transmembrane</keyword>
<evidence type="ECO:0000256" key="2">
    <source>
        <dbReference type="SAM" id="Phobius"/>
    </source>
</evidence>
<protein>
    <submittedName>
        <fullName evidence="3">Uncharacterized protein</fullName>
    </submittedName>
</protein>
<evidence type="ECO:0000313" key="5">
    <source>
        <dbReference type="Proteomes" id="UP000887212"/>
    </source>
</evidence>
<dbReference type="EMBL" id="BPMT01000015">
    <property type="protein sequence ID" value="GIZ94252.1"/>
    <property type="molecule type" value="Genomic_DNA"/>
</dbReference>
<name>A0AA37CJB5_AQUAC</name>
<feature type="region of interest" description="Disordered" evidence="1">
    <location>
        <begin position="120"/>
        <end position="139"/>
    </location>
</feature>
<evidence type="ECO:0000313" key="6">
    <source>
        <dbReference type="Proteomes" id="UP000887228"/>
    </source>
</evidence>
<reference evidence="3 6" key="1">
    <citation type="submission" date="2021-07" db="EMBL/GenBank/DDBJ databases">
        <title>Whole genome sequencing of carbapenem-resistant Pseudomonas spp. isolated in Japan.</title>
        <authorList>
            <person name="Suzuki M."/>
            <person name="Maehana S."/>
            <person name="Kitasato H."/>
        </authorList>
    </citation>
    <scope>NUCLEOTIDE SEQUENCE</scope>
    <source>
        <strain evidence="3">KAM435</strain>
        <strain evidence="4 6">KAM436</strain>
    </source>
</reference>
<comment type="caution">
    <text evidence="3">The sequence shown here is derived from an EMBL/GenBank/DDBJ whole genome shotgun (WGS) entry which is preliminary data.</text>
</comment>
<proteinExistence type="predicted"/>
<dbReference type="RefSeq" id="WP_203789783.1">
    <property type="nucleotide sequence ID" value="NZ_AP024354.1"/>
</dbReference>
<organism evidence="3 5">
    <name type="scientific">Aquipseudomonas alcaligenes</name>
    <name type="common">Pseudomonas alcaligenes</name>
    <dbReference type="NCBI Taxonomy" id="43263"/>
    <lineage>
        <taxon>Bacteria</taxon>
        <taxon>Pseudomonadati</taxon>
        <taxon>Pseudomonadota</taxon>
        <taxon>Gammaproteobacteria</taxon>
        <taxon>Pseudomonadales</taxon>
        <taxon>Pseudomonadaceae</taxon>
        <taxon>Aquipseudomonas</taxon>
    </lineage>
</organism>
<dbReference type="EMBL" id="BPMS01000015">
    <property type="protein sequence ID" value="GIZ89769.1"/>
    <property type="molecule type" value="Genomic_DNA"/>
</dbReference>
<gene>
    <name evidence="3" type="ORF">KAM435_30960</name>
    <name evidence="4" type="ORF">KAM436_32200</name>
</gene>
<dbReference type="Proteomes" id="UP000887212">
    <property type="component" value="Unassembled WGS sequence"/>
</dbReference>